<feature type="region of interest" description="Disordered" evidence="1">
    <location>
        <begin position="165"/>
        <end position="184"/>
    </location>
</feature>
<proteinExistence type="predicted"/>
<dbReference type="RefSeq" id="WP_074827940.1">
    <property type="nucleotide sequence ID" value="NZ_FOAT01000001.1"/>
</dbReference>
<organism evidence="2 3">
    <name type="scientific">Ruminococcus albus</name>
    <dbReference type="NCBI Taxonomy" id="1264"/>
    <lineage>
        <taxon>Bacteria</taxon>
        <taxon>Bacillati</taxon>
        <taxon>Bacillota</taxon>
        <taxon>Clostridia</taxon>
        <taxon>Eubacteriales</taxon>
        <taxon>Oscillospiraceae</taxon>
        <taxon>Ruminococcus</taxon>
    </lineage>
</organism>
<reference evidence="2 3" key="1">
    <citation type="submission" date="2016-10" db="EMBL/GenBank/DDBJ databases">
        <authorList>
            <person name="de Groot N.N."/>
        </authorList>
    </citation>
    <scope>NUCLEOTIDE SEQUENCE [LARGE SCALE GENOMIC DNA]</scope>
    <source>
        <strain evidence="2 3">KH2T6</strain>
    </source>
</reference>
<dbReference type="EMBL" id="FOAT01000001">
    <property type="protein sequence ID" value="SEK19876.1"/>
    <property type="molecule type" value="Genomic_DNA"/>
</dbReference>
<sequence length="184" mass="21647">MFIGDVKYPCNFGFMVEYIPEWSDSSFKNGLMFMMMNDELYPKNVRTTTFNSELPDLLSENSAMKKPVIDKKLYHTESEKLFEIMADKTYGKERDAWYDGTFQIPFHEINDDRWSVFIISDGDNIKLMSGEWRDGDIHFHDELEIPSKKYFETIKALEEFYNTLSSGNGGHENEHQENTERTDT</sequence>
<name>A0A1H7F155_RUMAL</name>
<dbReference type="Pfam" id="PF15593">
    <property type="entry name" value="Imm42"/>
    <property type="match status" value="1"/>
</dbReference>
<evidence type="ECO:0000256" key="1">
    <source>
        <dbReference type="SAM" id="MobiDB-lite"/>
    </source>
</evidence>
<evidence type="ECO:0000313" key="2">
    <source>
        <dbReference type="EMBL" id="SEK19876.1"/>
    </source>
</evidence>
<evidence type="ECO:0000313" key="3">
    <source>
        <dbReference type="Proteomes" id="UP000186015"/>
    </source>
</evidence>
<gene>
    <name evidence="2" type="ORF">SAMN05216469_10157</name>
</gene>
<dbReference type="InterPro" id="IPR028958">
    <property type="entry name" value="Imm42"/>
</dbReference>
<protein>
    <submittedName>
        <fullName evidence="2">Immunity protein 42</fullName>
    </submittedName>
</protein>
<dbReference type="Proteomes" id="UP000186015">
    <property type="component" value="Unassembled WGS sequence"/>
</dbReference>
<accession>A0A1H7F155</accession>
<dbReference type="AlphaFoldDB" id="A0A1H7F155"/>
<feature type="compositionally biased region" description="Basic and acidic residues" evidence="1">
    <location>
        <begin position="171"/>
        <end position="184"/>
    </location>
</feature>
<dbReference type="OrthoDB" id="1820462at2"/>